<dbReference type="InterPro" id="IPR011991">
    <property type="entry name" value="ArsR-like_HTH"/>
</dbReference>
<dbReference type="SUPFAM" id="SSF46785">
    <property type="entry name" value="Winged helix' DNA-binding domain"/>
    <property type="match status" value="1"/>
</dbReference>
<dbReference type="EMBL" id="QYUM01000004">
    <property type="protein sequence ID" value="RJF86012.1"/>
    <property type="molecule type" value="Genomic_DNA"/>
</dbReference>
<accession>A0A418W7N6</accession>
<sequence length="123" mass="14175">MFPGLSIPAPPPPPPMIDGIFRALADPTRRDVLERLSAKQASVSELAAPYKMALPSFVEHLKILETCGLVRSRKVGRVRTYRLEPDCMKLAEDWLGRQRTLWERRLDRLDDHLLKMKEEENPK</sequence>
<evidence type="ECO:0000259" key="1">
    <source>
        <dbReference type="PROSITE" id="PS50987"/>
    </source>
</evidence>
<dbReference type="InterPro" id="IPR001845">
    <property type="entry name" value="HTH_ArsR_DNA-bd_dom"/>
</dbReference>
<dbReference type="PANTHER" id="PTHR38600:SF2">
    <property type="entry name" value="SLL0088 PROTEIN"/>
    <property type="match status" value="1"/>
</dbReference>
<dbReference type="Proteomes" id="UP000286100">
    <property type="component" value="Unassembled WGS sequence"/>
</dbReference>
<organism evidence="2 3">
    <name type="scientific">Sphingomonas cavernae</name>
    <dbReference type="NCBI Taxonomy" id="2320861"/>
    <lineage>
        <taxon>Bacteria</taxon>
        <taxon>Pseudomonadati</taxon>
        <taxon>Pseudomonadota</taxon>
        <taxon>Alphaproteobacteria</taxon>
        <taxon>Sphingomonadales</taxon>
        <taxon>Sphingomonadaceae</taxon>
        <taxon>Sphingomonas</taxon>
    </lineage>
</organism>
<reference evidence="2 3" key="1">
    <citation type="submission" date="2018-09" db="EMBL/GenBank/DDBJ databases">
        <authorList>
            <person name="Zhu H."/>
        </authorList>
    </citation>
    <scope>NUCLEOTIDE SEQUENCE [LARGE SCALE GENOMIC DNA]</scope>
    <source>
        <strain evidence="2 3">K2R01-6</strain>
    </source>
</reference>
<dbReference type="PANTHER" id="PTHR38600">
    <property type="entry name" value="TRANSCRIPTIONAL REGULATORY PROTEIN"/>
    <property type="match status" value="1"/>
</dbReference>
<feature type="domain" description="HTH arsR-type" evidence="1">
    <location>
        <begin position="9"/>
        <end position="121"/>
    </location>
</feature>
<proteinExistence type="predicted"/>
<evidence type="ECO:0000313" key="2">
    <source>
        <dbReference type="EMBL" id="RJF86012.1"/>
    </source>
</evidence>
<dbReference type="CDD" id="cd00090">
    <property type="entry name" value="HTH_ARSR"/>
    <property type="match status" value="1"/>
</dbReference>
<dbReference type="AlphaFoldDB" id="A0A418W7N6"/>
<dbReference type="GO" id="GO:0003700">
    <property type="term" value="F:DNA-binding transcription factor activity"/>
    <property type="evidence" value="ECO:0007669"/>
    <property type="project" value="InterPro"/>
</dbReference>
<protein>
    <submittedName>
        <fullName evidence="2">Transcriptional regulator</fullName>
    </submittedName>
</protein>
<evidence type="ECO:0000313" key="3">
    <source>
        <dbReference type="Proteomes" id="UP000286100"/>
    </source>
</evidence>
<dbReference type="OrthoDB" id="7391478at2"/>
<gene>
    <name evidence="2" type="ORF">D3876_19455</name>
</gene>
<dbReference type="InterPro" id="IPR036390">
    <property type="entry name" value="WH_DNA-bd_sf"/>
</dbReference>
<dbReference type="Gene3D" id="1.10.10.10">
    <property type="entry name" value="Winged helix-like DNA-binding domain superfamily/Winged helix DNA-binding domain"/>
    <property type="match status" value="1"/>
</dbReference>
<name>A0A418W7N6_9SPHN</name>
<comment type="caution">
    <text evidence="2">The sequence shown here is derived from an EMBL/GenBank/DDBJ whole genome shotgun (WGS) entry which is preliminary data.</text>
</comment>
<dbReference type="PRINTS" id="PR00778">
    <property type="entry name" value="HTHARSR"/>
</dbReference>
<dbReference type="RefSeq" id="WP_119765321.1">
    <property type="nucleotide sequence ID" value="NZ_QYUM01000004.1"/>
</dbReference>
<dbReference type="Pfam" id="PF12840">
    <property type="entry name" value="HTH_20"/>
    <property type="match status" value="1"/>
</dbReference>
<dbReference type="NCBIfam" id="NF033788">
    <property type="entry name" value="HTH_metalloreg"/>
    <property type="match status" value="1"/>
</dbReference>
<keyword evidence="3" id="KW-1185">Reference proteome</keyword>
<dbReference type="SMART" id="SM00418">
    <property type="entry name" value="HTH_ARSR"/>
    <property type="match status" value="1"/>
</dbReference>
<dbReference type="InterPro" id="IPR036388">
    <property type="entry name" value="WH-like_DNA-bd_sf"/>
</dbReference>
<dbReference type="PROSITE" id="PS50987">
    <property type="entry name" value="HTH_ARSR_2"/>
    <property type="match status" value="1"/>
</dbReference>